<dbReference type="Gene3D" id="2.60.120.260">
    <property type="entry name" value="Galactose-binding domain-like"/>
    <property type="match status" value="1"/>
</dbReference>
<evidence type="ECO:0000313" key="6">
    <source>
        <dbReference type="Proteomes" id="UP000465035"/>
    </source>
</evidence>
<dbReference type="Gene3D" id="2.80.10.50">
    <property type="match status" value="1"/>
</dbReference>
<dbReference type="AlphaFoldDB" id="A0A6P1E5K7"/>
<feature type="domain" description="DUF5776" evidence="4">
    <location>
        <begin position="717"/>
        <end position="785"/>
    </location>
</feature>
<evidence type="ECO:0000259" key="3">
    <source>
        <dbReference type="Pfam" id="PF14200"/>
    </source>
</evidence>
<dbReference type="CDD" id="cd00161">
    <property type="entry name" value="beta-trefoil_Ricin-like"/>
    <property type="match status" value="1"/>
</dbReference>
<dbReference type="RefSeq" id="WP_003551815.1">
    <property type="nucleotide sequence ID" value="NZ_CABKOL010000106.1"/>
</dbReference>
<feature type="compositionally biased region" description="Low complexity" evidence="1">
    <location>
        <begin position="578"/>
        <end position="596"/>
    </location>
</feature>
<feature type="signal peptide" evidence="2">
    <location>
        <begin position="1"/>
        <end position="22"/>
    </location>
</feature>
<dbReference type="GeneID" id="69057108"/>
<organism evidence="5 6">
    <name type="scientific">Lentilactobacillus hilgardii</name>
    <name type="common">Lactobacillus hilgardii</name>
    <dbReference type="NCBI Taxonomy" id="1588"/>
    <lineage>
        <taxon>Bacteria</taxon>
        <taxon>Bacillati</taxon>
        <taxon>Bacillota</taxon>
        <taxon>Bacilli</taxon>
        <taxon>Lactobacillales</taxon>
        <taxon>Lactobacillaceae</taxon>
        <taxon>Lentilactobacillus</taxon>
    </lineage>
</organism>
<dbReference type="Pfam" id="PF14200">
    <property type="entry name" value="RicinB_lectin_2"/>
    <property type="match status" value="1"/>
</dbReference>
<dbReference type="InterPro" id="IPR044081">
    <property type="entry name" value="DUF5776"/>
</dbReference>
<evidence type="ECO:0000256" key="1">
    <source>
        <dbReference type="SAM" id="MobiDB-lite"/>
    </source>
</evidence>
<feature type="compositionally biased region" description="Low complexity" evidence="1">
    <location>
        <begin position="627"/>
        <end position="640"/>
    </location>
</feature>
<feature type="compositionally biased region" description="Polar residues" evidence="1">
    <location>
        <begin position="597"/>
        <end position="608"/>
    </location>
</feature>
<dbReference type="InterPro" id="IPR035992">
    <property type="entry name" value="Ricin_B-like_lectins"/>
</dbReference>
<feature type="domain" description="DUF5776" evidence="4">
    <location>
        <begin position="657"/>
        <end position="713"/>
    </location>
</feature>
<dbReference type="InterPro" id="IPR000772">
    <property type="entry name" value="Ricin_B_lectin"/>
</dbReference>
<evidence type="ECO:0000313" key="5">
    <source>
        <dbReference type="EMBL" id="QHB51062.1"/>
    </source>
</evidence>
<keyword evidence="2" id="KW-0732">Signal</keyword>
<sequence>MKKLLLISLAFLFSIFITLSVANPIADAEGLQEQTGSTIQVLSKPTLKQRQESGMKVVGGSFTPYKNGYVAGTLGDLMHRGDNIEITGTGYLRIRTELEFWYGIGKISMPEISAQTKDTKVQSVGEGYQYFSESSYNQSDDTPGIGYNDRFIWFSGTIKIGELEKISGYNAQYNIGVSDVSFNQVNNGTAVVYDTSDGILPAYSYKLISRGTGNDGYMDDQLVETRDRQFDTTGKYDSTTADNGATAQDVVYRGEDEETANQWWTFIYAGDQDGNHYYRILNDLTGKYLSVANNNAGYNVITEDENASSQSQLWAINKADNETNPDLSNHISTAIYDTFQNKASGLYLTDDGSSLSQQPLGKVGTALFMPRYTKGYTDHDGDGFPDSLLPAFRLDSTKYKRYEAESLDSSKYAAQGTDAERNWRGNEDVSGTRFVRLSQTNPTLTETVNVPQTGPYDVLIHYGSNSDVSSPVYVKAQLADGKEYYVANDGKTSAVSGDNLDDSLAQQTLVFTNNSSYPSGAHNSTSHKFLLWFSDGSIKQTQLYLHAGKNEVTVTDPSGSTLDLDYLDVALKSSDPVTDTNTGTSTGTGTSSTTSTAVPNNTDPAQTTNSNSSSNSADGTTGSEPVTTSQSSSSRPTTKKASVSKKSKFSAFTGYAKHLIYEYNSTTFSKKSRKSKVLKHASFKVIGVKKSASGLNRYKLSNGRYITSNDKFVDKLYLTKKKNQAKVINKHGLYEYKKIAFSKGNRVCYLHKGTDIAVKKIVHFKLTTRLQLTNGHYVTGSKLFVKNIQ</sequence>
<evidence type="ECO:0000256" key="2">
    <source>
        <dbReference type="SAM" id="SignalP"/>
    </source>
</evidence>
<evidence type="ECO:0008006" key="7">
    <source>
        <dbReference type="Google" id="ProtNLM"/>
    </source>
</evidence>
<feature type="domain" description="Ricin B lectin" evidence="3">
    <location>
        <begin position="260"/>
        <end position="332"/>
    </location>
</feature>
<proteinExistence type="predicted"/>
<name>A0A6P1E5K7_LENHI</name>
<feature type="compositionally biased region" description="Polar residues" evidence="1">
    <location>
        <begin position="617"/>
        <end position="626"/>
    </location>
</feature>
<dbReference type="EMBL" id="CP047121">
    <property type="protein sequence ID" value="QHB51062.1"/>
    <property type="molecule type" value="Genomic_DNA"/>
</dbReference>
<accession>A0A6P1E5K7</accession>
<gene>
    <name evidence="5" type="ORF">GQR93_01900</name>
</gene>
<feature type="chain" id="PRO_5038690674" description="Ricin B lectin domain-containing protein" evidence="2">
    <location>
        <begin position="23"/>
        <end position="789"/>
    </location>
</feature>
<evidence type="ECO:0000259" key="4">
    <source>
        <dbReference type="Pfam" id="PF19087"/>
    </source>
</evidence>
<protein>
    <recommendedName>
        <fullName evidence="7">Ricin B lectin domain-containing protein</fullName>
    </recommendedName>
</protein>
<reference evidence="5 6" key="1">
    <citation type="submission" date="2019-12" db="EMBL/GenBank/DDBJ databases">
        <title>Lactobacillus hilgardii FLUB.</title>
        <authorList>
            <person name="Gustaw K."/>
        </authorList>
    </citation>
    <scope>NUCLEOTIDE SEQUENCE [LARGE SCALE GENOMIC DNA]</scope>
    <source>
        <strain evidence="5 6">FLUB</strain>
    </source>
</reference>
<dbReference type="Pfam" id="PF19087">
    <property type="entry name" value="DUF5776"/>
    <property type="match status" value="2"/>
</dbReference>
<feature type="region of interest" description="Disordered" evidence="1">
    <location>
        <begin position="574"/>
        <end position="640"/>
    </location>
</feature>
<dbReference type="SUPFAM" id="SSF50370">
    <property type="entry name" value="Ricin B-like lectins"/>
    <property type="match status" value="1"/>
</dbReference>
<dbReference type="Proteomes" id="UP000465035">
    <property type="component" value="Chromosome"/>
</dbReference>